<reference evidence="1 2" key="1">
    <citation type="submission" date="2020-08" db="EMBL/GenBank/DDBJ databases">
        <title>Genome public.</title>
        <authorList>
            <person name="Liu C."/>
            <person name="Sun Q."/>
        </authorList>
    </citation>
    <scope>NUCLEOTIDE SEQUENCE [LARGE SCALE GENOMIC DNA]</scope>
    <source>
        <strain evidence="1 2">BX4</strain>
    </source>
</reference>
<dbReference type="Proteomes" id="UP000597877">
    <property type="component" value="Unassembled WGS sequence"/>
</dbReference>
<dbReference type="RefSeq" id="WP_186840428.1">
    <property type="nucleotide sequence ID" value="NZ_JACOOZ010000005.1"/>
</dbReference>
<name>A0ABR7F587_9FIRM</name>
<proteinExistence type="predicted"/>
<sequence>MPGGGRHGCNPYVKISTTYQSIIKIIDGSESLYKTNGKENATIIFQEVTNMLLDITAPIIPFKGFGEIKLYSTRDELSDLLSLNNVEAMVINENWIRYDIQNSVELFFHLGNNKLFRIITLDNYKGRLFEKIGVGTTEQKMLEIEPSFVYNEFEEVWESDKGVFIEMDAETNRVRWISVYIPELDLENFEECNW</sequence>
<evidence type="ECO:0000313" key="1">
    <source>
        <dbReference type="EMBL" id="MBC5668104.1"/>
    </source>
</evidence>
<accession>A0ABR7F587</accession>
<comment type="caution">
    <text evidence="1">The sequence shown here is derived from an EMBL/GenBank/DDBJ whole genome shotgun (WGS) entry which is preliminary data.</text>
</comment>
<dbReference type="EMBL" id="JACOOZ010000005">
    <property type="protein sequence ID" value="MBC5668104.1"/>
    <property type="molecule type" value="Genomic_DNA"/>
</dbReference>
<keyword evidence="2" id="KW-1185">Reference proteome</keyword>
<evidence type="ECO:0000313" key="2">
    <source>
        <dbReference type="Proteomes" id="UP000597877"/>
    </source>
</evidence>
<gene>
    <name evidence="1" type="ORF">H8S00_08935</name>
</gene>
<protein>
    <submittedName>
        <fullName evidence="1">Uncharacterized protein</fullName>
    </submittedName>
</protein>
<organism evidence="1 2">
    <name type="scientific">Eubacterium segne</name>
    <dbReference type="NCBI Taxonomy" id="2763045"/>
    <lineage>
        <taxon>Bacteria</taxon>
        <taxon>Bacillati</taxon>
        <taxon>Bacillota</taxon>
        <taxon>Clostridia</taxon>
        <taxon>Eubacteriales</taxon>
        <taxon>Eubacteriaceae</taxon>
        <taxon>Eubacterium</taxon>
    </lineage>
</organism>